<feature type="domain" description="N-acetyltransferase" evidence="4">
    <location>
        <begin position="5"/>
        <end position="161"/>
    </location>
</feature>
<evidence type="ECO:0000256" key="3">
    <source>
        <dbReference type="SAM" id="MobiDB-lite"/>
    </source>
</evidence>
<dbReference type="CDD" id="cd04301">
    <property type="entry name" value="NAT_SF"/>
    <property type="match status" value="1"/>
</dbReference>
<evidence type="ECO:0000256" key="2">
    <source>
        <dbReference type="ARBA" id="ARBA00023315"/>
    </source>
</evidence>
<dbReference type="SUPFAM" id="SSF55729">
    <property type="entry name" value="Acyl-CoA N-acyltransferases (Nat)"/>
    <property type="match status" value="1"/>
</dbReference>
<dbReference type="Gene3D" id="3.40.630.30">
    <property type="match status" value="1"/>
</dbReference>
<sequence length="164" mass="18990">MTVPLEFRRVDYTDPLVLPMLVELDHEYRTRYRHTLGDLAEETRRERARFAPPDGGLILLLAEGVPVAGGAFRRWDADTAELKRIWTDSAHRRRGLARRVLAELEAEIAVRGYRRIHLTTGPRQPEAQQLYLATGYTPLYDRSRDPEEIGPHPFEKHLTGDRHE</sequence>
<gene>
    <name evidence="5" type="ORF">ACFQH9_11395</name>
</gene>
<accession>A0ABW1I5B4</accession>
<dbReference type="PANTHER" id="PTHR43877:SF2">
    <property type="entry name" value="AMINOALKYLPHOSPHONATE N-ACETYLTRANSFERASE-RELATED"/>
    <property type="match status" value="1"/>
</dbReference>
<dbReference type="EMBL" id="JBHSQK010000021">
    <property type="protein sequence ID" value="MFC5948882.1"/>
    <property type="molecule type" value="Genomic_DNA"/>
</dbReference>
<reference evidence="6" key="1">
    <citation type="journal article" date="2019" name="Int. J. Syst. Evol. Microbiol.">
        <title>The Global Catalogue of Microorganisms (GCM) 10K type strain sequencing project: providing services to taxonomists for standard genome sequencing and annotation.</title>
        <authorList>
            <consortium name="The Broad Institute Genomics Platform"/>
            <consortium name="The Broad Institute Genome Sequencing Center for Infectious Disease"/>
            <person name="Wu L."/>
            <person name="Ma J."/>
        </authorList>
    </citation>
    <scope>NUCLEOTIDE SEQUENCE [LARGE SCALE GENOMIC DNA]</scope>
    <source>
        <strain evidence="6">CGMCC 4.7397</strain>
    </source>
</reference>
<evidence type="ECO:0000256" key="1">
    <source>
        <dbReference type="ARBA" id="ARBA00022679"/>
    </source>
</evidence>
<organism evidence="5 6">
    <name type="scientific">Pseudonocardia lutea</name>
    <dbReference type="NCBI Taxonomy" id="2172015"/>
    <lineage>
        <taxon>Bacteria</taxon>
        <taxon>Bacillati</taxon>
        <taxon>Actinomycetota</taxon>
        <taxon>Actinomycetes</taxon>
        <taxon>Pseudonocardiales</taxon>
        <taxon>Pseudonocardiaceae</taxon>
        <taxon>Pseudonocardia</taxon>
    </lineage>
</organism>
<dbReference type="Pfam" id="PF00583">
    <property type="entry name" value="Acetyltransf_1"/>
    <property type="match status" value="1"/>
</dbReference>
<dbReference type="Proteomes" id="UP001596119">
    <property type="component" value="Unassembled WGS sequence"/>
</dbReference>
<comment type="caution">
    <text evidence="5">The sequence shown here is derived from an EMBL/GenBank/DDBJ whole genome shotgun (WGS) entry which is preliminary data.</text>
</comment>
<dbReference type="InterPro" id="IPR000182">
    <property type="entry name" value="GNAT_dom"/>
</dbReference>
<protein>
    <submittedName>
        <fullName evidence="5">GNAT family N-acetyltransferase</fullName>
    </submittedName>
</protein>
<name>A0ABW1I5B4_9PSEU</name>
<dbReference type="InterPro" id="IPR050832">
    <property type="entry name" value="Bact_Acetyltransf"/>
</dbReference>
<evidence type="ECO:0000313" key="5">
    <source>
        <dbReference type="EMBL" id="MFC5948882.1"/>
    </source>
</evidence>
<evidence type="ECO:0000259" key="4">
    <source>
        <dbReference type="PROSITE" id="PS51186"/>
    </source>
</evidence>
<feature type="region of interest" description="Disordered" evidence="3">
    <location>
        <begin position="142"/>
        <end position="164"/>
    </location>
</feature>
<proteinExistence type="predicted"/>
<evidence type="ECO:0000313" key="6">
    <source>
        <dbReference type="Proteomes" id="UP001596119"/>
    </source>
</evidence>
<dbReference type="InterPro" id="IPR016181">
    <property type="entry name" value="Acyl_CoA_acyltransferase"/>
</dbReference>
<keyword evidence="6" id="KW-1185">Reference proteome</keyword>
<dbReference type="PROSITE" id="PS51186">
    <property type="entry name" value="GNAT"/>
    <property type="match status" value="1"/>
</dbReference>
<dbReference type="PANTHER" id="PTHR43877">
    <property type="entry name" value="AMINOALKYLPHOSPHONATE N-ACETYLTRANSFERASE-RELATED-RELATED"/>
    <property type="match status" value="1"/>
</dbReference>
<keyword evidence="2" id="KW-0012">Acyltransferase</keyword>
<keyword evidence="1" id="KW-0808">Transferase</keyword>
<dbReference type="RefSeq" id="WP_379565956.1">
    <property type="nucleotide sequence ID" value="NZ_JBHSQK010000021.1"/>
</dbReference>